<feature type="compositionally biased region" description="Polar residues" evidence="1">
    <location>
        <begin position="1"/>
        <end position="10"/>
    </location>
</feature>
<dbReference type="AlphaFoldDB" id="A0A0A9EVK1"/>
<proteinExistence type="predicted"/>
<evidence type="ECO:0000313" key="2">
    <source>
        <dbReference type="EMBL" id="JAE04780.1"/>
    </source>
</evidence>
<reference evidence="2" key="1">
    <citation type="submission" date="2014-09" db="EMBL/GenBank/DDBJ databases">
        <authorList>
            <person name="Magalhaes I.L.F."/>
            <person name="Oliveira U."/>
            <person name="Santos F.R."/>
            <person name="Vidigal T.H.D.A."/>
            <person name="Brescovit A.D."/>
            <person name="Santos A.J."/>
        </authorList>
    </citation>
    <scope>NUCLEOTIDE SEQUENCE</scope>
    <source>
        <tissue evidence="2">Shoot tissue taken approximately 20 cm above the soil surface</tissue>
    </source>
</reference>
<protein>
    <submittedName>
        <fullName evidence="2">Uncharacterized protein</fullName>
    </submittedName>
</protein>
<evidence type="ECO:0000256" key="1">
    <source>
        <dbReference type="SAM" id="MobiDB-lite"/>
    </source>
</evidence>
<feature type="region of interest" description="Disordered" evidence="1">
    <location>
        <begin position="69"/>
        <end position="101"/>
    </location>
</feature>
<accession>A0A0A9EVK1</accession>
<organism evidence="2">
    <name type="scientific">Arundo donax</name>
    <name type="common">Giant reed</name>
    <name type="synonym">Donax arundinaceus</name>
    <dbReference type="NCBI Taxonomy" id="35708"/>
    <lineage>
        <taxon>Eukaryota</taxon>
        <taxon>Viridiplantae</taxon>
        <taxon>Streptophyta</taxon>
        <taxon>Embryophyta</taxon>
        <taxon>Tracheophyta</taxon>
        <taxon>Spermatophyta</taxon>
        <taxon>Magnoliopsida</taxon>
        <taxon>Liliopsida</taxon>
        <taxon>Poales</taxon>
        <taxon>Poaceae</taxon>
        <taxon>PACMAD clade</taxon>
        <taxon>Arundinoideae</taxon>
        <taxon>Arundineae</taxon>
        <taxon>Arundo</taxon>
    </lineage>
</organism>
<reference evidence="2" key="2">
    <citation type="journal article" date="2015" name="Data Brief">
        <title>Shoot transcriptome of the giant reed, Arundo donax.</title>
        <authorList>
            <person name="Barrero R.A."/>
            <person name="Guerrero F.D."/>
            <person name="Moolhuijzen P."/>
            <person name="Goolsby J.A."/>
            <person name="Tidwell J."/>
            <person name="Bellgard S.E."/>
            <person name="Bellgard M.I."/>
        </authorList>
    </citation>
    <scope>NUCLEOTIDE SEQUENCE</scope>
    <source>
        <tissue evidence="2">Shoot tissue taken approximately 20 cm above the soil surface</tissue>
    </source>
</reference>
<feature type="region of interest" description="Disordered" evidence="1">
    <location>
        <begin position="1"/>
        <end position="57"/>
    </location>
</feature>
<sequence>MSPKKQNLSASRRAGLSKSAIDSSTTWNERHPGGANSGCPTSVSRYPTLPYLGSSALRRRREKVDFPLFLGPHTTTTGGVGWEETREMADSQSGGTTTSAR</sequence>
<feature type="compositionally biased region" description="Polar residues" evidence="1">
    <location>
        <begin position="90"/>
        <end position="101"/>
    </location>
</feature>
<name>A0A0A9EVK1_ARUDO</name>
<dbReference type="EMBL" id="GBRH01193116">
    <property type="protein sequence ID" value="JAE04780.1"/>
    <property type="molecule type" value="Transcribed_RNA"/>
</dbReference>